<dbReference type="Proteomes" id="UP000018320">
    <property type="component" value="Unassembled WGS sequence"/>
</dbReference>
<dbReference type="EMBL" id="AHGT01000046">
    <property type="protein sequence ID" value="ESU36504.1"/>
    <property type="molecule type" value="Genomic_DNA"/>
</dbReference>
<sequence>VCMCELDAVLTKGICAPVKTLTKKKLVAIAAGTTMAVLVVGVLVGFLCWWFLCRGKRIGASPSTTALVRPKSV</sequence>
<feature type="transmembrane region" description="Helical" evidence="1">
    <location>
        <begin position="26"/>
        <end position="52"/>
    </location>
</feature>
<comment type="caution">
    <text evidence="2">The sequence shown here is derived from an EMBL/GenBank/DDBJ whole genome shotgun (WGS) entry which is preliminary data.</text>
</comment>
<evidence type="ECO:0000313" key="3">
    <source>
        <dbReference type="Proteomes" id="UP000018320"/>
    </source>
</evidence>
<keyword evidence="1" id="KW-0472">Membrane</keyword>
<dbReference type="VEuPathDB" id="GiardiaDB:GL50803_00112828"/>
<reference evidence="3" key="1">
    <citation type="submission" date="2012-02" db="EMBL/GenBank/DDBJ databases">
        <title>Genome sequencing of Giardia lamblia Genotypes A2 and B isolates (DH and GS) and comparative analysis with the genomes of Genotypes A1 and E (WB and Pig).</title>
        <authorList>
            <person name="Adam R."/>
            <person name="Dahlstrom E."/>
            <person name="Martens C."/>
            <person name="Bruno D."/>
            <person name="Barbian K."/>
            <person name="Porcella S.F."/>
            <person name="Nash T."/>
        </authorList>
    </citation>
    <scope>NUCLEOTIDE SEQUENCE</scope>
    <source>
        <strain evidence="3">DH</strain>
    </source>
</reference>
<reference evidence="2 3" key="2">
    <citation type="journal article" date="2013" name="Genome Biol. Evol.">
        <title>Genome sequencing of Giardia lamblia genotypes A2 and B isolates (DH and GS) and comparative analysis with the genomes of genotypes A1 and E (WB and Pig).</title>
        <authorList>
            <person name="Adam R.D."/>
            <person name="Dahlstrom E.W."/>
            <person name="Martens C.A."/>
            <person name="Bruno D.P."/>
            <person name="Barbian K.D."/>
            <person name="Ricklefs S.M."/>
            <person name="Hernandez M.M."/>
            <person name="Narla N.P."/>
            <person name="Patel R.B."/>
            <person name="Porcella S.F."/>
            <person name="Nash T.E."/>
        </authorList>
    </citation>
    <scope>NUCLEOTIDE SEQUENCE [LARGE SCALE GENOMIC DNA]</scope>
    <source>
        <strain evidence="2 3">DH</strain>
    </source>
</reference>
<evidence type="ECO:0000313" key="2">
    <source>
        <dbReference type="EMBL" id="ESU36504.1"/>
    </source>
</evidence>
<accession>V6TCP1</accession>
<dbReference type="VEuPathDB" id="GiardiaDB:DHA2_150574"/>
<organism evidence="2 3">
    <name type="scientific">Giardia intestinalis</name>
    <name type="common">Giardia lamblia</name>
    <dbReference type="NCBI Taxonomy" id="5741"/>
    <lineage>
        <taxon>Eukaryota</taxon>
        <taxon>Metamonada</taxon>
        <taxon>Diplomonadida</taxon>
        <taxon>Hexamitidae</taxon>
        <taxon>Giardiinae</taxon>
        <taxon>Giardia</taxon>
    </lineage>
</organism>
<dbReference type="InterPro" id="IPR005127">
    <property type="entry name" value="Giardia_VSP"/>
</dbReference>
<keyword evidence="1" id="KW-0812">Transmembrane</keyword>
<feature type="non-terminal residue" evidence="2">
    <location>
        <position position="1"/>
    </location>
</feature>
<protein>
    <submittedName>
        <fullName evidence="2">Molecular chaperone, DnaJ family protein</fullName>
    </submittedName>
</protein>
<dbReference type="Pfam" id="PF03302">
    <property type="entry name" value="VSP"/>
    <property type="match status" value="1"/>
</dbReference>
<name>V6TCP1_GIAIN</name>
<evidence type="ECO:0000256" key="1">
    <source>
        <dbReference type="SAM" id="Phobius"/>
    </source>
</evidence>
<proteinExistence type="predicted"/>
<keyword evidence="1" id="KW-1133">Transmembrane helix</keyword>
<gene>
    <name evidence="2" type="ORF">DHA2_150574</name>
</gene>
<dbReference type="AlphaFoldDB" id="V6TCP1"/>